<dbReference type="Proteomes" id="UP000053144">
    <property type="component" value="Chromosome 4"/>
</dbReference>
<gene>
    <name evidence="1" type="ORF">LR48_Vigan04g133900</name>
</gene>
<dbReference type="Gramene" id="KOM41141">
    <property type="protein sequence ID" value="KOM41141"/>
    <property type="gene ID" value="LR48_Vigan04g133900"/>
</dbReference>
<proteinExistence type="predicted"/>
<dbReference type="AlphaFoldDB" id="A0A0L9UEJ8"/>
<organism evidence="1 2">
    <name type="scientific">Phaseolus angularis</name>
    <name type="common">Azuki bean</name>
    <name type="synonym">Vigna angularis</name>
    <dbReference type="NCBI Taxonomy" id="3914"/>
    <lineage>
        <taxon>Eukaryota</taxon>
        <taxon>Viridiplantae</taxon>
        <taxon>Streptophyta</taxon>
        <taxon>Embryophyta</taxon>
        <taxon>Tracheophyta</taxon>
        <taxon>Spermatophyta</taxon>
        <taxon>Magnoliopsida</taxon>
        <taxon>eudicotyledons</taxon>
        <taxon>Gunneridae</taxon>
        <taxon>Pentapetalae</taxon>
        <taxon>rosids</taxon>
        <taxon>fabids</taxon>
        <taxon>Fabales</taxon>
        <taxon>Fabaceae</taxon>
        <taxon>Papilionoideae</taxon>
        <taxon>50 kb inversion clade</taxon>
        <taxon>NPAAA clade</taxon>
        <taxon>indigoferoid/millettioid clade</taxon>
        <taxon>Phaseoleae</taxon>
        <taxon>Vigna</taxon>
    </lineage>
</organism>
<sequence>MYLYGESTDGLCEESTVDKDSHDGGVSMMVIIVAEMLQVMLCDSGVTIRV</sequence>
<accession>A0A0L9UEJ8</accession>
<protein>
    <submittedName>
        <fullName evidence="1">Uncharacterized protein</fullName>
    </submittedName>
</protein>
<dbReference type="EMBL" id="CM003374">
    <property type="protein sequence ID" value="KOM41141.1"/>
    <property type="molecule type" value="Genomic_DNA"/>
</dbReference>
<evidence type="ECO:0000313" key="2">
    <source>
        <dbReference type="Proteomes" id="UP000053144"/>
    </source>
</evidence>
<evidence type="ECO:0000313" key="1">
    <source>
        <dbReference type="EMBL" id="KOM41141.1"/>
    </source>
</evidence>
<reference evidence="2" key="1">
    <citation type="journal article" date="2015" name="Proc. Natl. Acad. Sci. U.S.A.">
        <title>Genome sequencing of adzuki bean (Vigna angularis) provides insight into high starch and low fat accumulation and domestication.</title>
        <authorList>
            <person name="Yang K."/>
            <person name="Tian Z."/>
            <person name="Chen C."/>
            <person name="Luo L."/>
            <person name="Zhao B."/>
            <person name="Wang Z."/>
            <person name="Yu L."/>
            <person name="Li Y."/>
            <person name="Sun Y."/>
            <person name="Li W."/>
            <person name="Chen Y."/>
            <person name="Li Y."/>
            <person name="Zhang Y."/>
            <person name="Ai D."/>
            <person name="Zhao J."/>
            <person name="Shang C."/>
            <person name="Ma Y."/>
            <person name="Wu B."/>
            <person name="Wang M."/>
            <person name="Gao L."/>
            <person name="Sun D."/>
            <person name="Zhang P."/>
            <person name="Guo F."/>
            <person name="Wang W."/>
            <person name="Li Y."/>
            <person name="Wang J."/>
            <person name="Varshney R.K."/>
            <person name="Wang J."/>
            <person name="Ling H.Q."/>
            <person name="Wan P."/>
        </authorList>
    </citation>
    <scope>NUCLEOTIDE SEQUENCE</scope>
    <source>
        <strain evidence="2">cv. Jingnong 6</strain>
    </source>
</reference>
<name>A0A0L9UEJ8_PHAAN</name>